<dbReference type="AlphaFoldDB" id="A0A284S9P6"/>
<gene>
    <name evidence="1" type="ORF">ARMOST_21294</name>
</gene>
<proteinExistence type="predicted"/>
<keyword evidence="2" id="KW-1185">Reference proteome</keyword>
<dbReference type="Proteomes" id="UP000219338">
    <property type="component" value="Unassembled WGS sequence"/>
</dbReference>
<reference evidence="2" key="1">
    <citation type="journal article" date="2017" name="Nat. Ecol. Evol.">
        <title>Genome expansion and lineage-specific genetic innovations in the forest pathogenic fungi Armillaria.</title>
        <authorList>
            <person name="Sipos G."/>
            <person name="Prasanna A.N."/>
            <person name="Walter M.C."/>
            <person name="O'Connor E."/>
            <person name="Balint B."/>
            <person name="Krizsan K."/>
            <person name="Kiss B."/>
            <person name="Hess J."/>
            <person name="Varga T."/>
            <person name="Slot J."/>
            <person name="Riley R."/>
            <person name="Boka B."/>
            <person name="Rigling D."/>
            <person name="Barry K."/>
            <person name="Lee J."/>
            <person name="Mihaltcheva S."/>
            <person name="LaButti K."/>
            <person name="Lipzen A."/>
            <person name="Waldron R."/>
            <person name="Moloney N.M."/>
            <person name="Sperisen C."/>
            <person name="Kredics L."/>
            <person name="Vagvoelgyi C."/>
            <person name="Patrignani A."/>
            <person name="Fitzpatrick D."/>
            <person name="Nagy I."/>
            <person name="Doyle S."/>
            <person name="Anderson J.B."/>
            <person name="Grigoriev I.V."/>
            <person name="Gueldener U."/>
            <person name="Muensterkoetter M."/>
            <person name="Nagy L.G."/>
        </authorList>
    </citation>
    <scope>NUCLEOTIDE SEQUENCE [LARGE SCALE GENOMIC DNA]</scope>
    <source>
        <strain evidence="2">C18/9</strain>
    </source>
</reference>
<evidence type="ECO:0000313" key="1">
    <source>
        <dbReference type="EMBL" id="SJL17733.1"/>
    </source>
</evidence>
<name>A0A284S9P6_ARMOS</name>
<protein>
    <submittedName>
        <fullName evidence="1">Uncharacterized protein</fullName>
    </submittedName>
</protein>
<evidence type="ECO:0000313" key="2">
    <source>
        <dbReference type="Proteomes" id="UP000219338"/>
    </source>
</evidence>
<organism evidence="1 2">
    <name type="scientific">Armillaria ostoyae</name>
    <name type="common">Armillaria root rot fungus</name>
    <dbReference type="NCBI Taxonomy" id="47428"/>
    <lineage>
        <taxon>Eukaryota</taxon>
        <taxon>Fungi</taxon>
        <taxon>Dikarya</taxon>
        <taxon>Basidiomycota</taxon>
        <taxon>Agaricomycotina</taxon>
        <taxon>Agaricomycetes</taxon>
        <taxon>Agaricomycetidae</taxon>
        <taxon>Agaricales</taxon>
        <taxon>Marasmiineae</taxon>
        <taxon>Physalacriaceae</taxon>
        <taxon>Armillaria</taxon>
    </lineage>
</organism>
<accession>A0A284S9P6</accession>
<dbReference type="EMBL" id="FUEG01000047">
    <property type="protein sequence ID" value="SJL17733.1"/>
    <property type="molecule type" value="Genomic_DNA"/>
</dbReference>
<sequence>MGERAKRVQWKKRILLFKQGKIDETGVNDGTANDKEGRGANAEMRILAAMMVIIDKAFLSNKEGNTSVSWRIDDLPKEEFHISRPTFVEPKVGRISMAIICIRNEEMVSKITHVTPLPKKEWASS</sequence>